<dbReference type="AlphaFoldDB" id="A0A0B1Q451"/>
<proteinExistence type="inferred from homology"/>
<keyword evidence="2" id="KW-0472">Membrane</keyword>
<sequence>MIKTAYVLTRDRQRVVEIATIVTRFGFGHLLAGIPMPSDVVPKQPTPERARAALQELGPTFVKLGQILATRGDLFPPEWVAEFEKLQDDAAVVDAGIMIPRLNEALGQPASEVFEAFDEKPIAAASIGQVYAARLHDGREVVLKLRRPGIRRQMEADLRILLHIAELAEQNLPDVRRYRPGEIVRLLSNALLEELDFTAEARNTETLADAFAEDRNIVVPAIHWPFTSERLLVQDRLSGVAVSDAKALSASGLDRALLARRGPEAFLKAAFEEGLFHADPHPGNLFCLAGNRVGFIDFGMIGRLSSTRRSEVVQFIGAVIAGDGRGVRNVMIKWGGAPEGGQDALTADADAFAMRNSTHPFNFANAMRDFTELGRRHHLPLPPDLALFIKALLTAEGSLRRLDPGLDVIALAGPIVRRSTLAANNPATLAREGLGLLLELRDVSKEAPHALRSLFSSLAEGRLKMHVQAPQMDELGVHVERAATKLAVAIVAGAFALGLAPKLFEIGPSIWGVPAFLGLGVLAVVAACLWIVFKRG</sequence>
<accession>A0A0B1Q451</accession>
<comment type="similarity">
    <text evidence="1">Belongs to the protein kinase superfamily. ADCK protein kinase family.</text>
</comment>
<dbReference type="InterPro" id="IPR004147">
    <property type="entry name" value="ABC1_dom"/>
</dbReference>
<feature type="domain" description="ABC1 atypical kinase-like" evidence="3">
    <location>
        <begin position="85"/>
        <end position="330"/>
    </location>
</feature>
<dbReference type="RefSeq" id="WP_039195116.1">
    <property type="nucleotide sequence ID" value="NZ_JRFJ01000005.1"/>
</dbReference>
<comment type="caution">
    <text evidence="4">The sequence shown here is derived from an EMBL/GenBank/DDBJ whole genome shotgun (WGS) entry which is preliminary data.</text>
</comment>
<evidence type="ECO:0000259" key="3">
    <source>
        <dbReference type="Pfam" id="PF03109"/>
    </source>
</evidence>
<keyword evidence="2" id="KW-0812">Transmembrane</keyword>
<evidence type="ECO:0000256" key="1">
    <source>
        <dbReference type="ARBA" id="ARBA00009670"/>
    </source>
</evidence>
<keyword evidence="2" id="KW-1133">Transmembrane helix</keyword>
<dbReference type="Pfam" id="PF03109">
    <property type="entry name" value="ABC1"/>
    <property type="match status" value="1"/>
</dbReference>
<evidence type="ECO:0000313" key="5">
    <source>
        <dbReference type="Proteomes" id="UP000030826"/>
    </source>
</evidence>
<dbReference type="EMBL" id="JRFJ01000005">
    <property type="protein sequence ID" value="KHJ53620.1"/>
    <property type="molecule type" value="Genomic_DNA"/>
</dbReference>
<dbReference type="InterPro" id="IPR011009">
    <property type="entry name" value="Kinase-like_dom_sf"/>
</dbReference>
<dbReference type="PANTHER" id="PTHR10566">
    <property type="entry name" value="CHAPERONE-ACTIVITY OF BC1 COMPLEX CABC1 -RELATED"/>
    <property type="match status" value="1"/>
</dbReference>
<name>A0A0B1Q451_9HYPH</name>
<protein>
    <recommendedName>
        <fullName evidence="3">ABC1 atypical kinase-like domain-containing protein</fullName>
    </recommendedName>
</protein>
<dbReference type="STRING" id="370622.LA66_16960"/>
<dbReference type="Proteomes" id="UP000030826">
    <property type="component" value="Unassembled WGS sequence"/>
</dbReference>
<reference evidence="4 5" key="1">
    <citation type="submission" date="2014-09" db="EMBL/GenBank/DDBJ databases">
        <title>Isolation and characterization of Aurantimonas altamirensis ON-56566 from clinical sample following a dog bite.</title>
        <authorList>
            <person name="Eshaghi A."/>
            <person name="Li A."/>
            <person name="Shahinas D."/>
            <person name="Bahn P."/>
            <person name="Kus J.V."/>
            <person name="Patel S.N."/>
        </authorList>
    </citation>
    <scope>NUCLEOTIDE SEQUENCE [LARGE SCALE GENOMIC DNA]</scope>
    <source>
        <strain evidence="4 5">ON-56566</strain>
    </source>
</reference>
<gene>
    <name evidence="4" type="ORF">LA66_16960</name>
</gene>
<organism evidence="4 5">
    <name type="scientific">Aureimonas altamirensis</name>
    <dbReference type="NCBI Taxonomy" id="370622"/>
    <lineage>
        <taxon>Bacteria</taxon>
        <taxon>Pseudomonadati</taxon>
        <taxon>Pseudomonadota</taxon>
        <taxon>Alphaproteobacteria</taxon>
        <taxon>Hyphomicrobiales</taxon>
        <taxon>Aurantimonadaceae</taxon>
        <taxon>Aureimonas</taxon>
    </lineage>
</organism>
<evidence type="ECO:0000256" key="2">
    <source>
        <dbReference type="SAM" id="Phobius"/>
    </source>
</evidence>
<dbReference type="SUPFAM" id="SSF56112">
    <property type="entry name" value="Protein kinase-like (PK-like)"/>
    <property type="match status" value="1"/>
</dbReference>
<evidence type="ECO:0000313" key="4">
    <source>
        <dbReference type="EMBL" id="KHJ53620.1"/>
    </source>
</evidence>
<dbReference type="InterPro" id="IPR050154">
    <property type="entry name" value="UbiB_kinase"/>
</dbReference>
<dbReference type="PANTHER" id="PTHR10566:SF113">
    <property type="entry name" value="PROTEIN ACTIVITY OF BC1 COMPLEX KINASE 7, CHLOROPLASTIC"/>
    <property type="match status" value="1"/>
</dbReference>
<dbReference type="CDD" id="cd05121">
    <property type="entry name" value="ABC1_ADCK3-like"/>
    <property type="match status" value="1"/>
</dbReference>
<feature type="transmembrane region" description="Helical" evidence="2">
    <location>
        <begin position="510"/>
        <end position="533"/>
    </location>
</feature>
<dbReference type="OrthoDB" id="9795390at2"/>